<feature type="compositionally biased region" description="Basic and acidic residues" evidence="2">
    <location>
        <begin position="920"/>
        <end position="931"/>
    </location>
</feature>
<feature type="region of interest" description="Disordered" evidence="2">
    <location>
        <begin position="718"/>
        <end position="741"/>
    </location>
</feature>
<feature type="compositionally biased region" description="Polar residues" evidence="2">
    <location>
        <begin position="787"/>
        <end position="797"/>
    </location>
</feature>
<comment type="caution">
    <text evidence="3">The sequence shown here is derived from an EMBL/GenBank/DDBJ whole genome shotgun (WGS) entry which is preliminary data.</text>
</comment>
<dbReference type="Proteomes" id="UP000290288">
    <property type="component" value="Unassembled WGS sequence"/>
</dbReference>
<gene>
    <name evidence="3" type="ORF">EST38_g14035</name>
</gene>
<feature type="region of interest" description="Disordered" evidence="2">
    <location>
        <begin position="1"/>
        <end position="23"/>
    </location>
</feature>
<keyword evidence="4" id="KW-1185">Reference proteome</keyword>
<feature type="compositionally biased region" description="Polar residues" evidence="2">
    <location>
        <begin position="65"/>
        <end position="82"/>
    </location>
</feature>
<feature type="compositionally biased region" description="Low complexity" evidence="2">
    <location>
        <begin position="932"/>
        <end position="955"/>
    </location>
</feature>
<feature type="compositionally biased region" description="Pro residues" evidence="2">
    <location>
        <begin position="773"/>
        <end position="783"/>
    </location>
</feature>
<organism evidence="3 4">
    <name type="scientific">Candolleomyces aberdarensis</name>
    <dbReference type="NCBI Taxonomy" id="2316362"/>
    <lineage>
        <taxon>Eukaryota</taxon>
        <taxon>Fungi</taxon>
        <taxon>Dikarya</taxon>
        <taxon>Basidiomycota</taxon>
        <taxon>Agaricomycotina</taxon>
        <taxon>Agaricomycetes</taxon>
        <taxon>Agaricomycetidae</taxon>
        <taxon>Agaricales</taxon>
        <taxon>Agaricineae</taxon>
        <taxon>Psathyrellaceae</taxon>
        <taxon>Candolleomyces</taxon>
    </lineage>
</organism>
<keyword evidence="1" id="KW-0175">Coiled coil</keyword>
<reference evidence="3 4" key="1">
    <citation type="submission" date="2019-01" db="EMBL/GenBank/DDBJ databases">
        <title>Draft genome sequence of Psathyrella aberdarensis IHI B618.</title>
        <authorList>
            <person name="Buettner E."/>
            <person name="Kellner H."/>
        </authorList>
    </citation>
    <scope>NUCLEOTIDE SEQUENCE [LARGE SCALE GENOMIC DNA]</scope>
    <source>
        <strain evidence="3 4">IHI B618</strain>
    </source>
</reference>
<dbReference type="STRING" id="2316362.A0A4Q2CYB6"/>
<feature type="compositionally biased region" description="Low complexity" evidence="2">
    <location>
        <begin position="760"/>
        <end position="772"/>
    </location>
</feature>
<feature type="compositionally biased region" description="Polar residues" evidence="2">
    <location>
        <begin position="1228"/>
        <end position="1243"/>
    </location>
</feature>
<proteinExistence type="predicted"/>
<feature type="compositionally biased region" description="Basic residues" evidence="2">
    <location>
        <begin position="722"/>
        <end position="731"/>
    </location>
</feature>
<feature type="region of interest" description="Disordered" evidence="2">
    <location>
        <begin position="760"/>
        <end position="955"/>
    </location>
</feature>
<dbReference type="OrthoDB" id="3261594at2759"/>
<evidence type="ECO:0000256" key="1">
    <source>
        <dbReference type="SAM" id="Coils"/>
    </source>
</evidence>
<evidence type="ECO:0000313" key="4">
    <source>
        <dbReference type="Proteomes" id="UP000290288"/>
    </source>
</evidence>
<dbReference type="AlphaFoldDB" id="A0A4Q2CYB6"/>
<feature type="coiled-coil region" evidence="1">
    <location>
        <begin position="486"/>
        <end position="520"/>
    </location>
</feature>
<feature type="region of interest" description="Disordered" evidence="2">
    <location>
        <begin position="55"/>
        <end position="131"/>
    </location>
</feature>
<evidence type="ECO:0000313" key="3">
    <source>
        <dbReference type="EMBL" id="RXW11820.1"/>
    </source>
</evidence>
<dbReference type="EMBL" id="SDEE01001580">
    <property type="protein sequence ID" value="RXW11820.1"/>
    <property type="molecule type" value="Genomic_DNA"/>
</dbReference>
<feature type="region of interest" description="Disordered" evidence="2">
    <location>
        <begin position="1161"/>
        <end position="1182"/>
    </location>
</feature>
<name>A0A4Q2CYB6_9AGAR</name>
<sequence length="1243" mass="133473">MPYRPRQNKDTGPYPPPLEAGKRTIDGNTEYWCACERWCAGTLVKVSKSTYYEHKKGRGRVTRAGPSSSSTMAGPSNTQATISDGSSHSGGLDDGGGNNFGGDPMDQEMGNGGAGSAEGIQENPPLRHTNALFDSNTDAAQLFQEHTEELLSGETEDNSPHTGMAHLDSLRTALEFIDALRQARHSDTDIFPNELVEGLDNPLQALLNVDNDRFLRLSLDLFLLTVNGAESQYNMARDAILRCYPDPDSAEKILTFPKCKDVVRQLTGVVPIVNDMCPNSCMAYTGPFSDRISCGVCGESRYQNTPGRKKLVPKQKFYTIPIGPIIQALWSSPDNARHMGYRKRKTAEILERFRSANGTLEVMEYDDFFCGSEYLEAVISGKIQSDDVVLVTSVDGAQLFEHKASDCWLYIWIIMDLPPDIRYKKQYLIPGGVIPGPKKPKNFDSYMFPGLAHVNSMQKDGLKEAVAAALATADHKTLVNANNKAHMDLNNKYSDAKKKIKEAQKRIKELEQEKEKNVTETLLAKLSFTLNRFEELAEDIREHAHCSNGAAPLSSGTGARYSPPVPPSDNEDRERMFWDEKSWKAKTASGVSGGSSLLHKKSEDGVPGFLVDVLEAGIISKERWRQMWKKFGGLMKDELTKHPEEVRTTWCAHGDALVTRVCAAMYQAFPELPSGGDWKFGQVATKVYPSLSFIPRDGDDNSPAVKLENQAGLALVSMPQLKQRKGKKRKGRDSVDLGGGNAAAASAGEIAVKKAKTVVPPNTSTVPVSTTPVPAPTAQPSPPATEIRTQPGSSQPTPGIVAHPSGHTFSSSPSLPARPPSSGPYQTPAALKSAYHGLHPDPQWTPVNLPRSSPDVTDTDSVRATSQRTARHDSPRGTPSSGHYIPDFDEMSTPIPPHEALNPRYNGVRPGHPYPAVELPRSEEDKTDTDSSRPTSQRTTRNSSPTSSSFSLSRNRLSTVLSQRSISFNIPHSLANLASRPPSVGPSDVRARLGLFSSTSSFGSATPPVDATLDAQPALSAPPVVPAPLITAAFSAPVVSAPHVNASELVNVAADSIDGSGNVAITTASGVCATTIVALSSCLQPSTTSPLAGAPAASLQLPSTTLLTAGTTAFSPQRPLTSQIVNSGINAAASLFPSLSAGYSSASSFLASGSIGGVDPDKENISNGRKAPGEGIFRPGKKNTGKGLFGHAWYAKNKGRQTKDFNAAWNELPPAEQEAWNNKAKHLSSPTQQAGTAQPSTTT</sequence>
<protein>
    <submittedName>
        <fullName evidence="3">Uncharacterized protein</fullName>
    </submittedName>
</protein>
<evidence type="ECO:0000256" key="2">
    <source>
        <dbReference type="SAM" id="MobiDB-lite"/>
    </source>
</evidence>
<feature type="region of interest" description="Disordered" evidence="2">
    <location>
        <begin position="547"/>
        <end position="573"/>
    </location>
</feature>
<accession>A0A4Q2CYB6</accession>
<feature type="region of interest" description="Disordered" evidence="2">
    <location>
        <begin position="1205"/>
        <end position="1243"/>
    </location>
</feature>